<sequence length="1012" mass="112946">MSVSNPIRRELVVYNGARITISRRQFTMWQAAWIWAQGEISPRNEWRCFRKTFTCEETDNPGTATKLKLTADSRYVLYVNGTQVGRGPVRAFPSNLPYDEYDIGYLLKRGEENVIAVLVLHYGLATFQYLRGRGGLLLQVDRCTETNDSGGTNDSGETTTIVRTDASWQTAPHGAYDTTSQRISCQLAFTERFDSRVWDEGWKLAGFDASSWEQAAIIGEPGMAPWTTLSPRPIPYLTEEPIYPARVEEMNFVKPVPWSAAFDLRTILVPESVNNANPVTLIGFLATVVTMAADGELTIGSVDNGRMPLRVSLDGQWCPDEAYYGESPQQFVKVILGAGEHLLLLDLNRGMHGHAYHLGIDSDVTFELRSPLAAADGGFGERAGTEGSHDMTVPFAAVGPFGWAEHIDHQPEQHVDRNPAVYEEIKSVATLQRLLADYLAWIRPIEPQLYHTADVYSQTAWRVVDQPQPMPASLQRAVLASSDPGVIPLHPELDTEILIDFGRELTGYLAFELDAGEGTIVDFYGFEYMRDGWRQYTYELDNTLRYTCREGRQSYVSVVRRGLRYLAVTVRGASRPVKLYDAKLLQSNFPVSNAGTFQSSNAMLNEIWRISRDTTRMCMEDTFVDCPAFEQTFWVGDARNASLINYYAFGSTEIVERILRLVPESAFQSPLYGDQVPSGWSSVIPNWTFFWVTACLEHYHYTGNTAFAREMWPHVRFTLEHYLEKIDDRGLFKYKGWNLLDWAGFEQPGDGIVAPQNMFLVKALRDAGQLAAAADDTAVQARFEASADALRDAINANLWDESRQAYLDCIHVDGSPSATTSMQSQVVASLCGIPDEARSEVLQRYIVEPPASFVQIGSPFMSFFYHEALTRLGLQDVMTRDIVKEYGAMVDKGATTVWEVYAGSLSLNDNMLTRSHCHAWSAGPVFFLGSEVLGVRGITPGWTKVRIAPHPSGLLWARGSVPLPGSGRIDVSWELDEAARIVKMRVVAPAAVELDIIAPDGYSLELNQVAIG</sequence>
<dbReference type="Pfam" id="PF21557">
    <property type="entry name" value="RhaB_D2"/>
    <property type="match status" value="1"/>
</dbReference>
<dbReference type="PANTHER" id="PTHR34987">
    <property type="entry name" value="C, PUTATIVE (AFU_ORTHOLOGUE AFUA_3G02880)-RELATED"/>
    <property type="match status" value="1"/>
</dbReference>
<feature type="domain" description="Bacterial alpha-L-rhamnosidase N-terminal" evidence="2">
    <location>
        <begin position="69"/>
        <end position="220"/>
    </location>
</feature>
<dbReference type="EMBL" id="CP048286">
    <property type="protein sequence ID" value="QHW33526.1"/>
    <property type="molecule type" value="Genomic_DNA"/>
</dbReference>
<dbReference type="SUPFAM" id="SSF49785">
    <property type="entry name" value="Galactose-binding domain-like"/>
    <property type="match status" value="1"/>
</dbReference>
<dbReference type="InterPro" id="IPR013737">
    <property type="entry name" value="Bac_rhamnosid_N"/>
</dbReference>
<feature type="domain" description="Alpha-L-rhamnosidase" evidence="5">
    <location>
        <begin position="258"/>
        <end position="447"/>
    </location>
</feature>
<organism evidence="6 7">
    <name type="scientific">Paenibacillus rhizovicinus</name>
    <dbReference type="NCBI Taxonomy" id="2704463"/>
    <lineage>
        <taxon>Bacteria</taxon>
        <taxon>Bacillati</taxon>
        <taxon>Bacillota</taxon>
        <taxon>Bacilli</taxon>
        <taxon>Bacillales</taxon>
        <taxon>Paenibacillaceae</taxon>
        <taxon>Paenibacillus</taxon>
    </lineage>
</organism>
<evidence type="ECO:0000259" key="5">
    <source>
        <dbReference type="Pfam" id="PF21557"/>
    </source>
</evidence>
<dbReference type="GO" id="GO:0016787">
    <property type="term" value="F:hydrolase activity"/>
    <property type="evidence" value="ECO:0007669"/>
    <property type="project" value="UniProtKB-KW"/>
</dbReference>
<keyword evidence="7" id="KW-1185">Reference proteome</keyword>
<dbReference type="Gene3D" id="2.60.420.10">
    <property type="entry name" value="Maltose phosphorylase, domain 3"/>
    <property type="match status" value="1"/>
</dbReference>
<feature type="domain" description="Alpha-L-rhamnosidase six-hairpin glycosidase" evidence="3">
    <location>
        <begin position="593"/>
        <end position="931"/>
    </location>
</feature>
<reference evidence="6 7" key="1">
    <citation type="submission" date="2020-02" db="EMBL/GenBank/DDBJ databases">
        <title>Paenibacillus sp. nov., isolated from rhizosphere soil of tomato.</title>
        <authorList>
            <person name="Weon H.-Y."/>
            <person name="Lee S.A."/>
        </authorList>
    </citation>
    <scope>NUCLEOTIDE SEQUENCE [LARGE SCALE GENOMIC DNA]</scope>
    <source>
        <strain evidence="6 7">14171R-81</strain>
    </source>
</reference>
<evidence type="ECO:0000313" key="7">
    <source>
        <dbReference type="Proteomes" id="UP000479114"/>
    </source>
</evidence>
<feature type="domain" description="Alpha-L-rhamnosidase concanavalin-like" evidence="1">
    <location>
        <begin position="494"/>
        <end position="571"/>
    </location>
</feature>
<proteinExistence type="predicted"/>
<name>A0A6C0P5G1_9BACL</name>
<dbReference type="GO" id="GO:0005975">
    <property type="term" value="P:carbohydrate metabolic process"/>
    <property type="evidence" value="ECO:0007669"/>
    <property type="project" value="InterPro"/>
</dbReference>
<dbReference type="InterPro" id="IPR008928">
    <property type="entry name" value="6-hairpin_glycosidase_sf"/>
</dbReference>
<accession>A0A6C0P5G1</accession>
<protein>
    <submittedName>
        <fullName evidence="6">Family 78 glycoside hydrolase catalytic domain</fullName>
    </submittedName>
</protein>
<feature type="domain" description="Alpha-L-rhamnosidase C-terminal" evidence="4">
    <location>
        <begin position="934"/>
        <end position="1002"/>
    </location>
</feature>
<dbReference type="SUPFAM" id="SSF48208">
    <property type="entry name" value="Six-hairpin glycosidases"/>
    <property type="match status" value="1"/>
</dbReference>
<dbReference type="PANTHER" id="PTHR34987:SF4">
    <property type="entry name" value="ALPHA-L-RHAMNOSIDASE C-TERMINAL DOMAIN-CONTAINING PROTEIN"/>
    <property type="match status" value="1"/>
</dbReference>
<dbReference type="InterPro" id="IPR048653">
    <property type="entry name" value="RhaB_D2"/>
</dbReference>
<dbReference type="InterPro" id="IPR035396">
    <property type="entry name" value="Bac_rhamnosid6H"/>
</dbReference>
<gene>
    <name evidence="6" type="ORF">GZH47_23845</name>
</gene>
<evidence type="ECO:0000259" key="1">
    <source>
        <dbReference type="Pfam" id="PF05592"/>
    </source>
</evidence>
<dbReference type="Proteomes" id="UP000479114">
    <property type="component" value="Chromosome"/>
</dbReference>
<evidence type="ECO:0000259" key="2">
    <source>
        <dbReference type="Pfam" id="PF08531"/>
    </source>
</evidence>
<dbReference type="InterPro" id="IPR008902">
    <property type="entry name" value="Rhamnosid_concanavalin"/>
</dbReference>
<evidence type="ECO:0000313" key="6">
    <source>
        <dbReference type="EMBL" id="QHW33526.1"/>
    </source>
</evidence>
<keyword evidence="6" id="KW-0378">Hydrolase</keyword>
<dbReference type="KEGG" id="prz:GZH47_23845"/>
<dbReference type="InterPro" id="IPR008979">
    <property type="entry name" value="Galactose-bd-like_sf"/>
</dbReference>
<dbReference type="Pfam" id="PF08531">
    <property type="entry name" value="Bac_rhamnosid_N"/>
    <property type="match status" value="1"/>
</dbReference>
<dbReference type="InterPro" id="IPR012341">
    <property type="entry name" value="6hp_glycosidase-like_sf"/>
</dbReference>
<dbReference type="AlphaFoldDB" id="A0A6C0P5G1"/>
<dbReference type="InterPro" id="IPR035398">
    <property type="entry name" value="Bac_rhamnosid_C"/>
</dbReference>
<dbReference type="Gene3D" id="1.50.10.10">
    <property type="match status" value="1"/>
</dbReference>
<dbReference type="Pfam" id="PF17389">
    <property type="entry name" value="Bac_rhamnosid6H"/>
    <property type="match status" value="1"/>
</dbReference>
<dbReference type="Gene3D" id="2.60.120.260">
    <property type="entry name" value="Galactose-binding domain-like"/>
    <property type="match status" value="3"/>
</dbReference>
<dbReference type="Pfam" id="PF17390">
    <property type="entry name" value="Bac_rhamnosid_C"/>
    <property type="match status" value="1"/>
</dbReference>
<evidence type="ECO:0000259" key="3">
    <source>
        <dbReference type="Pfam" id="PF17389"/>
    </source>
</evidence>
<dbReference type="Pfam" id="PF05592">
    <property type="entry name" value="Bac_rhamnosid"/>
    <property type="match status" value="1"/>
</dbReference>
<evidence type="ECO:0000259" key="4">
    <source>
        <dbReference type="Pfam" id="PF17390"/>
    </source>
</evidence>